<dbReference type="InterPro" id="IPR021146">
    <property type="entry name" value="Phage_gp6-like_head-tail"/>
</dbReference>
<dbReference type="Proteomes" id="UP000286147">
    <property type="component" value="Unassembled WGS sequence"/>
</dbReference>
<accession>A0A412CHC9</accession>
<organism evidence="1 2">
    <name type="scientific">Megamonas rupellensis</name>
    <dbReference type="NCBI Taxonomy" id="491921"/>
    <lineage>
        <taxon>Bacteria</taxon>
        <taxon>Bacillati</taxon>
        <taxon>Bacillota</taxon>
        <taxon>Negativicutes</taxon>
        <taxon>Selenomonadales</taxon>
        <taxon>Selenomonadaceae</taxon>
        <taxon>Megamonas</taxon>
    </lineage>
</organism>
<protein>
    <submittedName>
        <fullName evidence="1">Phage gp6-like head-tail connector protein</fullName>
    </submittedName>
</protein>
<evidence type="ECO:0000313" key="1">
    <source>
        <dbReference type="EMBL" id="RGQ87012.1"/>
    </source>
</evidence>
<evidence type="ECO:0000313" key="2">
    <source>
        <dbReference type="Proteomes" id="UP000286147"/>
    </source>
</evidence>
<dbReference type="NCBIfam" id="TIGR01560">
    <property type="entry name" value="put_DNA_pack"/>
    <property type="match status" value="1"/>
</dbReference>
<dbReference type="RefSeq" id="WP_118035322.1">
    <property type="nucleotide sequence ID" value="NZ_QRTP01000001.1"/>
</dbReference>
<sequence>MAVTLKQTKDYLRIDEDLTEDDELIGSLIEAATDYLEQTTGKKYSDNSQLFVLAVKMLVAHWYENRSVFSTKTNVNNLPHSIEAIITHISLAQYYKPLGSETS</sequence>
<dbReference type="AlphaFoldDB" id="A0A412CHC9"/>
<gene>
    <name evidence="1" type="ORF">DWY77_00145</name>
</gene>
<reference evidence="1 2" key="1">
    <citation type="submission" date="2018-08" db="EMBL/GenBank/DDBJ databases">
        <title>A genome reference for cultivated species of the human gut microbiota.</title>
        <authorList>
            <person name="Zou Y."/>
            <person name="Xue W."/>
            <person name="Luo G."/>
        </authorList>
    </citation>
    <scope>NUCLEOTIDE SEQUENCE [LARGE SCALE GENOMIC DNA]</scope>
    <source>
        <strain evidence="1 2">AF27-12</strain>
    </source>
</reference>
<dbReference type="Pfam" id="PF05135">
    <property type="entry name" value="Phage_connect_1"/>
    <property type="match status" value="1"/>
</dbReference>
<dbReference type="InterPro" id="IPR006450">
    <property type="entry name" value="Phage_HK97_gp6-like"/>
</dbReference>
<dbReference type="Gene3D" id="1.10.3230.30">
    <property type="entry name" value="Phage gp6-like head-tail connector protein"/>
    <property type="match status" value="1"/>
</dbReference>
<comment type="caution">
    <text evidence="1">The sequence shown here is derived from an EMBL/GenBank/DDBJ whole genome shotgun (WGS) entry which is preliminary data.</text>
</comment>
<dbReference type="EMBL" id="QRTP01000001">
    <property type="protein sequence ID" value="RGQ87012.1"/>
    <property type="molecule type" value="Genomic_DNA"/>
</dbReference>
<name>A0A412CHC9_9FIRM</name>
<proteinExistence type="predicted"/>
<dbReference type="CDD" id="cd08054">
    <property type="entry name" value="gp6"/>
    <property type="match status" value="1"/>
</dbReference>